<dbReference type="Gene3D" id="1.25.40.340">
    <property type="match status" value="1"/>
</dbReference>
<dbReference type="GO" id="GO:0004371">
    <property type="term" value="F:glycerone kinase activity"/>
    <property type="evidence" value="ECO:0007669"/>
    <property type="project" value="InterPro"/>
</dbReference>
<dbReference type="PROSITE" id="PS51480">
    <property type="entry name" value="DHAL"/>
    <property type="match status" value="1"/>
</dbReference>
<sequence>MSTVNLSNFIDMLRLGCKNIANNFEYINQLNVFPVPDGDTGTNMKVTLSEAFKKLESEISHIKSFSDLGKSFTRDLLLFSRGNSGVIFSQIMKGFFSDMISTKTATETELGIEDFATAFIKAEEVAYKNVSKPVEGTMLTVIRLISTDFKNQKNRAKTVQKLFEQVIKTAWQTVKKTPQMLPVLKASGVVDSGAYGFACFLEGMLSFYGEKATLNDGKLTSAELSQMTISGEKHVTEEEFGYCTEYVLKLGMSVSQEVEKQKFNQKKFESKVSKIATSVVVASDKDNGFVKVHAHTEKPNLLLELGLNYGEFELVKIENMNLQVAKQKPAPVKRNIKPAIVVTVPTEAFADRIREDYDIQAILCTDDTGAPSVFSLLEAVKLTHSSNIIFLLHDKNYFLSANEALKQLKHQKISADCVMTTNPIESLAALTVFNSDLNIHTNVKTMRRFVKGFASATITQASKKYKENRIEVNKGDFIAVANNSICVSEKELVQCVFNTIDHLLKKVKKPEFLLAYYGKDITAEEAEAMKEKIEKKYKLFCEFSPGEQKVFSYILGIQ</sequence>
<dbReference type="SMART" id="SM01120">
    <property type="entry name" value="Dak2"/>
    <property type="match status" value="1"/>
</dbReference>
<dbReference type="Proteomes" id="UP000289557">
    <property type="component" value="Chromosome"/>
</dbReference>
<organism evidence="2 3">
    <name type="scientific">Mycoplasmoides pneumoniae</name>
    <name type="common">Mycoplasma pneumoniae</name>
    <dbReference type="NCBI Taxonomy" id="2104"/>
    <lineage>
        <taxon>Bacteria</taxon>
        <taxon>Bacillati</taxon>
        <taxon>Mycoplasmatota</taxon>
        <taxon>Mycoplasmoidales</taxon>
        <taxon>Mycoplasmoidaceae</taxon>
        <taxon>Mycoplasmoides</taxon>
    </lineage>
</organism>
<gene>
    <name evidence="2" type="ORF">NCTC10119_00160</name>
</gene>
<evidence type="ECO:0000313" key="3">
    <source>
        <dbReference type="Proteomes" id="UP000289557"/>
    </source>
</evidence>
<evidence type="ECO:0000313" key="2">
    <source>
        <dbReference type="EMBL" id="VEU56907.1"/>
    </source>
</evidence>
<dbReference type="NCBIfam" id="TIGR03599">
    <property type="entry name" value="YloV"/>
    <property type="match status" value="1"/>
</dbReference>
<dbReference type="InterPro" id="IPR033470">
    <property type="entry name" value="FakA-like_C"/>
</dbReference>
<name>A0AAN4XEY8_MYCPM</name>
<dbReference type="InterPro" id="IPR050270">
    <property type="entry name" value="DegV_domain_contain"/>
</dbReference>
<dbReference type="Pfam" id="PF21645">
    <property type="entry name" value="FakA-like_M"/>
    <property type="match status" value="1"/>
</dbReference>
<proteinExistence type="predicted"/>
<feature type="domain" description="DhaL" evidence="1">
    <location>
        <begin position="7"/>
        <end position="206"/>
    </location>
</feature>
<dbReference type="GeneID" id="66608771"/>
<keyword evidence="2" id="KW-0808">Transferase</keyword>
<dbReference type="Pfam" id="PF02734">
    <property type="entry name" value="Dak2"/>
    <property type="match status" value="1"/>
</dbReference>
<evidence type="ECO:0000259" key="1">
    <source>
        <dbReference type="PROSITE" id="PS51480"/>
    </source>
</evidence>
<dbReference type="AlphaFoldDB" id="A0AAN4XEY8"/>
<dbReference type="SMART" id="SM01121">
    <property type="entry name" value="Dak1_2"/>
    <property type="match status" value="1"/>
</dbReference>
<accession>A0AAN4XEY8</accession>
<protein>
    <submittedName>
        <fullName evidence="2">Dihydroxyacetone kinase-like protein</fullName>
    </submittedName>
</protein>
<reference evidence="2 3" key="1">
    <citation type="submission" date="2019-01" db="EMBL/GenBank/DDBJ databases">
        <authorList>
            <consortium name="Pathogen Informatics"/>
        </authorList>
    </citation>
    <scope>NUCLEOTIDE SEQUENCE [LARGE SCALE GENOMIC DNA]</scope>
    <source>
        <strain evidence="2 3">NCTC10119</strain>
    </source>
</reference>
<dbReference type="InterPro" id="IPR019986">
    <property type="entry name" value="YloV-like"/>
</dbReference>
<dbReference type="PANTHER" id="PTHR33434">
    <property type="entry name" value="DEGV DOMAIN-CONTAINING PROTEIN DR_1986-RELATED"/>
    <property type="match status" value="1"/>
</dbReference>
<dbReference type="InterPro" id="IPR036117">
    <property type="entry name" value="DhaL_dom_sf"/>
</dbReference>
<dbReference type="SUPFAM" id="SSF101473">
    <property type="entry name" value="DhaL-like"/>
    <property type="match status" value="1"/>
</dbReference>
<keyword evidence="2" id="KW-0418">Kinase</keyword>
<dbReference type="EMBL" id="LR214945">
    <property type="protein sequence ID" value="VEU56907.1"/>
    <property type="molecule type" value="Genomic_DNA"/>
</dbReference>
<dbReference type="SMR" id="A0AAN4XEY8"/>
<dbReference type="RefSeq" id="WP_010874904.1">
    <property type="nucleotide sequence ID" value="NZ_AP017318.1"/>
</dbReference>
<dbReference type="GO" id="GO:0006071">
    <property type="term" value="P:glycerol metabolic process"/>
    <property type="evidence" value="ECO:0007669"/>
    <property type="project" value="InterPro"/>
</dbReference>
<dbReference type="InterPro" id="IPR004007">
    <property type="entry name" value="DhaL_dom"/>
</dbReference>
<dbReference type="InterPro" id="IPR048394">
    <property type="entry name" value="FakA-like_M"/>
</dbReference>
<dbReference type="Pfam" id="PF13684">
    <property type="entry name" value="FakA-like_C"/>
    <property type="match status" value="1"/>
</dbReference>
<dbReference type="PANTHER" id="PTHR33434:SF4">
    <property type="entry name" value="PHOSPHATASE PROTEIN"/>
    <property type="match status" value="1"/>
</dbReference>